<feature type="compositionally biased region" description="Polar residues" evidence="1">
    <location>
        <begin position="402"/>
        <end position="413"/>
    </location>
</feature>
<dbReference type="Proteomes" id="UP000479710">
    <property type="component" value="Unassembled WGS sequence"/>
</dbReference>
<feature type="compositionally biased region" description="Basic and acidic residues" evidence="1">
    <location>
        <begin position="446"/>
        <end position="460"/>
    </location>
</feature>
<gene>
    <name evidence="2" type="ORF">E2562_037190</name>
</gene>
<reference evidence="2 3" key="1">
    <citation type="submission" date="2019-11" db="EMBL/GenBank/DDBJ databases">
        <title>Whole genome sequence of Oryza granulata.</title>
        <authorList>
            <person name="Li W."/>
        </authorList>
    </citation>
    <scope>NUCLEOTIDE SEQUENCE [LARGE SCALE GENOMIC DNA]</scope>
    <source>
        <strain evidence="3">cv. Menghai</strain>
        <tissue evidence="2">Leaf</tissue>
    </source>
</reference>
<evidence type="ECO:0000256" key="1">
    <source>
        <dbReference type="SAM" id="MobiDB-lite"/>
    </source>
</evidence>
<comment type="caution">
    <text evidence="2">The sequence shown here is derived from an EMBL/GenBank/DDBJ whole genome shotgun (WGS) entry which is preliminary data.</text>
</comment>
<feature type="non-terminal residue" evidence="2">
    <location>
        <position position="1"/>
    </location>
</feature>
<feature type="compositionally biased region" description="Basic and acidic residues" evidence="1">
    <location>
        <begin position="414"/>
        <end position="428"/>
    </location>
</feature>
<dbReference type="EMBL" id="SPHZ02000007">
    <property type="protein sequence ID" value="KAF0909564.1"/>
    <property type="molecule type" value="Genomic_DNA"/>
</dbReference>
<sequence>HIELLMQLLTSSRQWCRLKCRCWHDTINKRMPERDICTKMLTFVKGNDGESFAYVVDEARGRDRRMWTSSNSVDMIGTRNDIICVLDGGMGAVTVANPTTHEALAVLPPPRQVKKRSRLHETSGAEEDESGKDLLNYKKKGPWKKYESKKDRCPLEEEDDSYVRVPSLEKLLAPSLKELPSDMVIKANDIIGTFQSSLNILLTTGNNNRLLNLLRSKIVLGHTKLVSEVDEYLKSIGCAECKYKEQSVNQQNNIIAEGGDIDNIDERTIIEFRKELAKLIFYHIENLTIDESGGNEDEESGGNEHEEFYVPFPYRDEEIDDTSQENPHKLIDNQRTKEILETTPSGDGTSQESPQEKEIPERNEHEEFYVPFPDRDEEIDGTSQENPHKLIDNQRTKEILETTPSGDGTSQESPQEKEIPERNEHEEFYVPFPDRDEEIDGTSQENPHKLIDNQRTKEILETTPSGDGTSQESPQEKEIPETAPSGDATNAKNFRTISSEASEELRAKSLHYMMSSRVNQVQLPADVKNLL</sequence>
<dbReference type="AlphaFoldDB" id="A0A6G1DBP6"/>
<organism evidence="2 3">
    <name type="scientific">Oryza meyeriana var. granulata</name>
    <dbReference type="NCBI Taxonomy" id="110450"/>
    <lineage>
        <taxon>Eukaryota</taxon>
        <taxon>Viridiplantae</taxon>
        <taxon>Streptophyta</taxon>
        <taxon>Embryophyta</taxon>
        <taxon>Tracheophyta</taxon>
        <taxon>Spermatophyta</taxon>
        <taxon>Magnoliopsida</taxon>
        <taxon>Liliopsida</taxon>
        <taxon>Poales</taxon>
        <taxon>Poaceae</taxon>
        <taxon>BOP clade</taxon>
        <taxon>Oryzoideae</taxon>
        <taxon>Oryzeae</taxon>
        <taxon>Oryzinae</taxon>
        <taxon>Oryza</taxon>
        <taxon>Oryza meyeriana</taxon>
    </lineage>
</organism>
<accession>A0A6G1DBP6</accession>
<evidence type="ECO:0000313" key="2">
    <source>
        <dbReference type="EMBL" id="KAF0909564.1"/>
    </source>
</evidence>
<keyword evidence="3" id="KW-1185">Reference proteome</keyword>
<protein>
    <submittedName>
        <fullName evidence="2">Uncharacterized protein</fullName>
    </submittedName>
</protein>
<proteinExistence type="predicted"/>
<feature type="compositionally biased region" description="Basic and acidic residues" evidence="1">
    <location>
        <begin position="326"/>
        <end position="340"/>
    </location>
</feature>
<feature type="compositionally biased region" description="Basic and acidic residues" evidence="1">
    <location>
        <begin position="386"/>
        <end position="400"/>
    </location>
</feature>
<feature type="region of interest" description="Disordered" evidence="1">
    <location>
        <begin position="106"/>
        <end position="133"/>
    </location>
</feature>
<feature type="compositionally biased region" description="Polar residues" evidence="1">
    <location>
        <begin position="462"/>
        <end position="473"/>
    </location>
</feature>
<feature type="region of interest" description="Disordered" evidence="1">
    <location>
        <begin position="318"/>
        <end position="493"/>
    </location>
</feature>
<feature type="compositionally biased region" description="Basic and acidic residues" evidence="1">
    <location>
        <begin position="354"/>
        <end position="368"/>
    </location>
</feature>
<feature type="compositionally biased region" description="Polar residues" evidence="1">
    <location>
        <begin position="342"/>
        <end position="353"/>
    </location>
</feature>
<evidence type="ECO:0000313" key="3">
    <source>
        <dbReference type="Proteomes" id="UP000479710"/>
    </source>
</evidence>
<name>A0A6G1DBP6_9ORYZ</name>